<dbReference type="Gramene" id="TuG1812G0100004734.01.T01">
    <property type="protein sequence ID" value="TuG1812G0100004734.01.T01.cds271382"/>
    <property type="gene ID" value="TuG1812G0100004734.01"/>
</dbReference>
<feature type="transmembrane region" description="Helical" evidence="2">
    <location>
        <begin position="53"/>
        <end position="69"/>
    </location>
</feature>
<reference evidence="4" key="1">
    <citation type="journal article" date="2013" name="Nature">
        <title>Draft genome of the wheat A-genome progenitor Triticum urartu.</title>
        <authorList>
            <person name="Ling H.Q."/>
            <person name="Zhao S."/>
            <person name="Liu D."/>
            <person name="Wang J."/>
            <person name="Sun H."/>
            <person name="Zhang C."/>
            <person name="Fan H."/>
            <person name="Li D."/>
            <person name="Dong L."/>
            <person name="Tao Y."/>
            <person name="Gao C."/>
            <person name="Wu H."/>
            <person name="Li Y."/>
            <person name="Cui Y."/>
            <person name="Guo X."/>
            <person name="Zheng S."/>
            <person name="Wang B."/>
            <person name="Yu K."/>
            <person name="Liang Q."/>
            <person name="Yang W."/>
            <person name="Lou X."/>
            <person name="Chen J."/>
            <person name="Feng M."/>
            <person name="Jian J."/>
            <person name="Zhang X."/>
            <person name="Luo G."/>
            <person name="Jiang Y."/>
            <person name="Liu J."/>
            <person name="Wang Z."/>
            <person name="Sha Y."/>
            <person name="Zhang B."/>
            <person name="Wu H."/>
            <person name="Tang D."/>
            <person name="Shen Q."/>
            <person name="Xue P."/>
            <person name="Zou S."/>
            <person name="Wang X."/>
            <person name="Liu X."/>
            <person name="Wang F."/>
            <person name="Yang Y."/>
            <person name="An X."/>
            <person name="Dong Z."/>
            <person name="Zhang K."/>
            <person name="Zhang X."/>
            <person name="Luo M.C."/>
            <person name="Dvorak J."/>
            <person name="Tong Y."/>
            <person name="Wang J."/>
            <person name="Yang H."/>
            <person name="Li Z."/>
            <person name="Wang D."/>
            <person name="Zhang A."/>
            <person name="Wang J."/>
        </authorList>
    </citation>
    <scope>NUCLEOTIDE SEQUENCE</scope>
    <source>
        <strain evidence="4">cv. G1812</strain>
    </source>
</reference>
<feature type="transmembrane region" description="Helical" evidence="2">
    <location>
        <begin position="21"/>
        <end position="41"/>
    </location>
</feature>
<dbReference type="AlphaFoldDB" id="A0A8R7TB73"/>
<reference evidence="3" key="2">
    <citation type="submission" date="2018-03" db="EMBL/GenBank/DDBJ databases">
        <title>The Triticum urartu genome reveals the dynamic nature of wheat genome evolution.</title>
        <authorList>
            <person name="Ling H."/>
            <person name="Ma B."/>
            <person name="Shi X."/>
            <person name="Liu H."/>
            <person name="Dong L."/>
            <person name="Sun H."/>
            <person name="Cao Y."/>
            <person name="Gao Q."/>
            <person name="Zheng S."/>
            <person name="Li Y."/>
            <person name="Yu Y."/>
            <person name="Du H."/>
            <person name="Qi M."/>
            <person name="Li Y."/>
            <person name="Yu H."/>
            <person name="Cui Y."/>
            <person name="Wang N."/>
            <person name="Chen C."/>
            <person name="Wu H."/>
            <person name="Zhao Y."/>
            <person name="Zhang J."/>
            <person name="Li Y."/>
            <person name="Zhou W."/>
            <person name="Zhang B."/>
            <person name="Hu W."/>
            <person name="Eijk M."/>
            <person name="Tang J."/>
            <person name="Witsenboer H."/>
            <person name="Zhao S."/>
            <person name="Li Z."/>
            <person name="Zhang A."/>
            <person name="Wang D."/>
            <person name="Liang C."/>
        </authorList>
    </citation>
    <scope>NUCLEOTIDE SEQUENCE [LARGE SCALE GENOMIC DNA]</scope>
    <source>
        <strain evidence="3">cv. G1812</strain>
    </source>
</reference>
<keyword evidence="2" id="KW-0812">Transmembrane</keyword>
<evidence type="ECO:0000256" key="2">
    <source>
        <dbReference type="SAM" id="Phobius"/>
    </source>
</evidence>
<dbReference type="Proteomes" id="UP000015106">
    <property type="component" value="Chromosome 1"/>
</dbReference>
<name>A0A8R7TB73_TRIUA</name>
<reference evidence="3" key="3">
    <citation type="submission" date="2022-06" db="UniProtKB">
        <authorList>
            <consortium name="EnsemblPlants"/>
        </authorList>
    </citation>
    <scope>IDENTIFICATION</scope>
</reference>
<evidence type="ECO:0000313" key="4">
    <source>
        <dbReference type="Proteomes" id="UP000015106"/>
    </source>
</evidence>
<feature type="region of interest" description="Disordered" evidence="1">
    <location>
        <begin position="1"/>
        <end position="21"/>
    </location>
</feature>
<protein>
    <submittedName>
        <fullName evidence="3">Uncharacterized protein</fullName>
    </submittedName>
</protein>
<evidence type="ECO:0000313" key="3">
    <source>
        <dbReference type="EnsemblPlants" id="TuG1812G0100004734.01.T01.cds271382"/>
    </source>
</evidence>
<proteinExistence type="predicted"/>
<keyword evidence="2" id="KW-1133">Transmembrane helix</keyword>
<feature type="compositionally biased region" description="Basic and acidic residues" evidence="1">
    <location>
        <begin position="9"/>
        <end position="20"/>
    </location>
</feature>
<keyword evidence="2" id="KW-0472">Membrane</keyword>
<accession>A0A8R7TB73</accession>
<dbReference type="EnsemblPlants" id="TuG1812G0100004734.01.T01">
    <property type="protein sequence ID" value="TuG1812G0100004734.01.T01.cds271382"/>
    <property type="gene ID" value="TuG1812G0100004734.01"/>
</dbReference>
<keyword evidence="4" id="KW-1185">Reference proteome</keyword>
<organism evidence="3 4">
    <name type="scientific">Triticum urartu</name>
    <name type="common">Red wild einkorn</name>
    <name type="synonym">Crithodium urartu</name>
    <dbReference type="NCBI Taxonomy" id="4572"/>
    <lineage>
        <taxon>Eukaryota</taxon>
        <taxon>Viridiplantae</taxon>
        <taxon>Streptophyta</taxon>
        <taxon>Embryophyta</taxon>
        <taxon>Tracheophyta</taxon>
        <taxon>Spermatophyta</taxon>
        <taxon>Magnoliopsida</taxon>
        <taxon>Liliopsida</taxon>
        <taxon>Poales</taxon>
        <taxon>Poaceae</taxon>
        <taxon>BOP clade</taxon>
        <taxon>Pooideae</taxon>
        <taxon>Triticodae</taxon>
        <taxon>Triticeae</taxon>
        <taxon>Triticinae</taxon>
        <taxon>Triticum</taxon>
    </lineage>
</organism>
<sequence length="70" mass="8112">MAEIPQIRRHPENRGSDRNRGSRPCFVVLLVLVVFIHSVRLMKCSSVSHRQDAVAWIFVFFRASYLIAVK</sequence>
<evidence type="ECO:0000256" key="1">
    <source>
        <dbReference type="SAM" id="MobiDB-lite"/>
    </source>
</evidence>